<dbReference type="AlphaFoldDB" id="A0A8B6E039"/>
<sequence length="104" mass="11982">MDGFHHELSEDDMILSQVFETLEDEMELRNDDKPEEQGQGVESRFAEMTDHEIDTLIEDTENKNTKKATKWAVNIYQDWKNSIIGSGLIIPNLKDLSVQDINSI</sequence>
<comment type="caution">
    <text evidence="2">The sequence shown here is derived from an EMBL/GenBank/DDBJ whole genome shotgun (WGS) entry which is preliminary data.</text>
</comment>
<dbReference type="EMBL" id="UYJE01004335">
    <property type="protein sequence ID" value="VDI27149.1"/>
    <property type="molecule type" value="Genomic_DNA"/>
</dbReference>
<dbReference type="Proteomes" id="UP000596742">
    <property type="component" value="Unassembled WGS sequence"/>
</dbReference>
<proteinExistence type="predicted"/>
<organism evidence="2 3">
    <name type="scientific">Mytilus galloprovincialis</name>
    <name type="common">Mediterranean mussel</name>
    <dbReference type="NCBI Taxonomy" id="29158"/>
    <lineage>
        <taxon>Eukaryota</taxon>
        <taxon>Metazoa</taxon>
        <taxon>Spiralia</taxon>
        <taxon>Lophotrochozoa</taxon>
        <taxon>Mollusca</taxon>
        <taxon>Bivalvia</taxon>
        <taxon>Autobranchia</taxon>
        <taxon>Pteriomorphia</taxon>
        <taxon>Mytilida</taxon>
        <taxon>Mytiloidea</taxon>
        <taxon>Mytilidae</taxon>
        <taxon>Mytilinae</taxon>
        <taxon>Mytilus</taxon>
    </lineage>
</organism>
<evidence type="ECO:0000313" key="2">
    <source>
        <dbReference type="EMBL" id="VDI27149.1"/>
    </source>
</evidence>
<evidence type="ECO:0000256" key="1">
    <source>
        <dbReference type="SAM" id="MobiDB-lite"/>
    </source>
</evidence>
<evidence type="ECO:0000313" key="3">
    <source>
        <dbReference type="Proteomes" id="UP000596742"/>
    </source>
</evidence>
<accession>A0A8B6E039</accession>
<reference evidence="2" key="1">
    <citation type="submission" date="2018-11" db="EMBL/GenBank/DDBJ databases">
        <authorList>
            <person name="Alioto T."/>
            <person name="Alioto T."/>
        </authorList>
    </citation>
    <scope>NUCLEOTIDE SEQUENCE</scope>
</reference>
<feature type="region of interest" description="Disordered" evidence="1">
    <location>
        <begin position="28"/>
        <end position="48"/>
    </location>
</feature>
<keyword evidence="3" id="KW-1185">Reference proteome</keyword>
<name>A0A8B6E039_MYTGA</name>
<gene>
    <name evidence="2" type="ORF">MGAL_10B080337</name>
</gene>
<dbReference type="OrthoDB" id="10040310at2759"/>
<protein>
    <submittedName>
        <fullName evidence="2">Uncharacterized protein</fullName>
    </submittedName>
</protein>